<dbReference type="AlphaFoldDB" id="A0A8J2LDR8"/>
<evidence type="ECO:0000313" key="3">
    <source>
        <dbReference type="Proteomes" id="UP000708208"/>
    </source>
</evidence>
<accession>A0A8J2LDR8</accession>
<sequence>MEFSELAAVRRKLFKFIPKVGGAEQQYSQRTLGDPGGPDNSSSEFSEEDSDAERGDQEGGREGNTPPPNRHPPPPFPSGNGPPDELMAAQATH</sequence>
<dbReference type="EMBL" id="CAJVCH010553584">
    <property type="protein sequence ID" value="CAG7829961.1"/>
    <property type="molecule type" value="Genomic_DNA"/>
</dbReference>
<dbReference type="Proteomes" id="UP000708208">
    <property type="component" value="Unassembled WGS sequence"/>
</dbReference>
<organism evidence="2 3">
    <name type="scientific">Allacma fusca</name>
    <dbReference type="NCBI Taxonomy" id="39272"/>
    <lineage>
        <taxon>Eukaryota</taxon>
        <taxon>Metazoa</taxon>
        <taxon>Ecdysozoa</taxon>
        <taxon>Arthropoda</taxon>
        <taxon>Hexapoda</taxon>
        <taxon>Collembola</taxon>
        <taxon>Symphypleona</taxon>
        <taxon>Sminthuridae</taxon>
        <taxon>Allacma</taxon>
    </lineage>
</organism>
<feature type="compositionally biased region" description="Basic and acidic residues" evidence="1">
    <location>
        <begin position="52"/>
        <end position="61"/>
    </location>
</feature>
<evidence type="ECO:0000313" key="2">
    <source>
        <dbReference type="EMBL" id="CAG7829961.1"/>
    </source>
</evidence>
<protein>
    <submittedName>
        <fullName evidence="2">Uncharacterized protein</fullName>
    </submittedName>
</protein>
<name>A0A8J2LDR8_9HEXA</name>
<feature type="compositionally biased region" description="Pro residues" evidence="1">
    <location>
        <begin position="65"/>
        <end position="77"/>
    </location>
</feature>
<gene>
    <name evidence="2" type="ORF">AFUS01_LOCUS39791</name>
</gene>
<feature type="region of interest" description="Disordered" evidence="1">
    <location>
        <begin position="19"/>
        <end position="93"/>
    </location>
</feature>
<proteinExistence type="predicted"/>
<comment type="caution">
    <text evidence="2">The sequence shown here is derived from an EMBL/GenBank/DDBJ whole genome shotgun (WGS) entry which is preliminary data.</text>
</comment>
<reference evidence="2" key="1">
    <citation type="submission" date="2021-06" db="EMBL/GenBank/DDBJ databases">
        <authorList>
            <person name="Hodson N. C."/>
            <person name="Mongue J. A."/>
            <person name="Jaron S. K."/>
        </authorList>
    </citation>
    <scope>NUCLEOTIDE SEQUENCE</scope>
</reference>
<evidence type="ECO:0000256" key="1">
    <source>
        <dbReference type="SAM" id="MobiDB-lite"/>
    </source>
</evidence>
<keyword evidence="3" id="KW-1185">Reference proteome</keyword>